<name>A0ABD5YNG1_9EURY</name>
<keyword evidence="3" id="KW-1185">Reference proteome</keyword>
<keyword evidence="1" id="KW-1133">Transmembrane helix</keyword>
<dbReference type="RefSeq" id="WP_248905105.1">
    <property type="nucleotide sequence ID" value="NZ_CP109979.1"/>
</dbReference>
<proteinExistence type="predicted"/>
<evidence type="ECO:0000313" key="2">
    <source>
        <dbReference type="EMBL" id="MFC7189188.1"/>
    </source>
</evidence>
<reference evidence="2 3" key="1">
    <citation type="journal article" date="2019" name="Int. J. Syst. Evol. Microbiol.">
        <title>The Global Catalogue of Microorganisms (GCM) 10K type strain sequencing project: providing services to taxonomists for standard genome sequencing and annotation.</title>
        <authorList>
            <consortium name="The Broad Institute Genomics Platform"/>
            <consortium name="The Broad Institute Genome Sequencing Center for Infectious Disease"/>
            <person name="Wu L."/>
            <person name="Ma J."/>
        </authorList>
    </citation>
    <scope>NUCLEOTIDE SEQUENCE [LARGE SCALE GENOMIC DNA]</scope>
    <source>
        <strain evidence="2 3">RDMS1</strain>
    </source>
</reference>
<sequence length="79" mass="8927">MRFRKPQQGWAKMTLGISVLFAIGVFVSFALTGSPLRGAVGGIVIIAAGIWEWRTKRKDEIRAERLEAEAEANEQKRRR</sequence>
<evidence type="ECO:0000313" key="3">
    <source>
        <dbReference type="Proteomes" id="UP001596417"/>
    </source>
</evidence>
<organism evidence="2 3">
    <name type="scientific">Halocatena marina</name>
    <dbReference type="NCBI Taxonomy" id="2934937"/>
    <lineage>
        <taxon>Archaea</taxon>
        <taxon>Methanobacteriati</taxon>
        <taxon>Methanobacteriota</taxon>
        <taxon>Stenosarchaea group</taxon>
        <taxon>Halobacteria</taxon>
        <taxon>Halobacteriales</taxon>
        <taxon>Natronomonadaceae</taxon>
        <taxon>Halocatena</taxon>
    </lineage>
</organism>
<dbReference type="EMBL" id="JBHTAX010000001">
    <property type="protein sequence ID" value="MFC7189188.1"/>
    <property type="molecule type" value="Genomic_DNA"/>
</dbReference>
<dbReference type="Proteomes" id="UP001596417">
    <property type="component" value="Unassembled WGS sequence"/>
</dbReference>
<keyword evidence="1" id="KW-0812">Transmembrane</keyword>
<feature type="transmembrane region" description="Helical" evidence="1">
    <location>
        <begin position="12"/>
        <end position="30"/>
    </location>
</feature>
<gene>
    <name evidence="2" type="ORF">ACFQL7_04545</name>
</gene>
<feature type="transmembrane region" description="Helical" evidence="1">
    <location>
        <begin position="36"/>
        <end position="53"/>
    </location>
</feature>
<dbReference type="AlphaFoldDB" id="A0ABD5YNG1"/>
<dbReference type="GeneID" id="76198754"/>
<evidence type="ECO:0000256" key="1">
    <source>
        <dbReference type="SAM" id="Phobius"/>
    </source>
</evidence>
<keyword evidence="1" id="KW-0472">Membrane</keyword>
<protein>
    <submittedName>
        <fullName evidence="2">Uncharacterized protein</fullName>
    </submittedName>
</protein>
<accession>A0ABD5YNG1</accession>
<comment type="caution">
    <text evidence="2">The sequence shown here is derived from an EMBL/GenBank/DDBJ whole genome shotgun (WGS) entry which is preliminary data.</text>
</comment>